<dbReference type="EMBL" id="CM042883">
    <property type="protein sequence ID" value="KAI4374715.1"/>
    <property type="molecule type" value="Genomic_DNA"/>
</dbReference>
<name>A0ACB9R738_9MYRT</name>
<sequence>MGFRVIRPQRPVLNPCMAIGFLTLPDGGLRVGQLITVKWRIERLKDLKETDNLGKLNDEILYEVIANS</sequence>
<comment type="caution">
    <text evidence="1">The sequence shown here is derived from an EMBL/GenBank/DDBJ whole genome shotgun (WGS) entry which is preliminary data.</text>
</comment>
<gene>
    <name evidence="1" type="ORF">MLD38_012678</name>
</gene>
<evidence type="ECO:0000313" key="2">
    <source>
        <dbReference type="Proteomes" id="UP001057402"/>
    </source>
</evidence>
<organism evidence="1 2">
    <name type="scientific">Melastoma candidum</name>
    <dbReference type="NCBI Taxonomy" id="119954"/>
    <lineage>
        <taxon>Eukaryota</taxon>
        <taxon>Viridiplantae</taxon>
        <taxon>Streptophyta</taxon>
        <taxon>Embryophyta</taxon>
        <taxon>Tracheophyta</taxon>
        <taxon>Spermatophyta</taxon>
        <taxon>Magnoliopsida</taxon>
        <taxon>eudicotyledons</taxon>
        <taxon>Gunneridae</taxon>
        <taxon>Pentapetalae</taxon>
        <taxon>rosids</taxon>
        <taxon>malvids</taxon>
        <taxon>Myrtales</taxon>
        <taxon>Melastomataceae</taxon>
        <taxon>Melastomatoideae</taxon>
        <taxon>Melastomateae</taxon>
        <taxon>Melastoma</taxon>
    </lineage>
</organism>
<evidence type="ECO:0000313" key="1">
    <source>
        <dbReference type="EMBL" id="KAI4374715.1"/>
    </source>
</evidence>
<protein>
    <submittedName>
        <fullName evidence="1">Uncharacterized protein</fullName>
    </submittedName>
</protein>
<keyword evidence="2" id="KW-1185">Reference proteome</keyword>
<proteinExistence type="predicted"/>
<reference evidence="2" key="1">
    <citation type="journal article" date="2023" name="Front. Plant Sci.">
        <title>Chromosomal-level genome assembly of Melastoma candidum provides insights into trichome evolution.</title>
        <authorList>
            <person name="Zhong Y."/>
            <person name="Wu W."/>
            <person name="Sun C."/>
            <person name="Zou P."/>
            <person name="Liu Y."/>
            <person name="Dai S."/>
            <person name="Zhou R."/>
        </authorList>
    </citation>
    <scope>NUCLEOTIDE SEQUENCE [LARGE SCALE GENOMIC DNA]</scope>
</reference>
<dbReference type="Proteomes" id="UP001057402">
    <property type="component" value="Chromosome 4"/>
</dbReference>
<accession>A0ACB9R738</accession>